<accession>A0A1H7A6R8</accession>
<proteinExistence type="predicted"/>
<dbReference type="Gene3D" id="2.40.160.20">
    <property type="match status" value="1"/>
</dbReference>
<evidence type="ECO:0000313" key="3">
    <source>
        <dbReference type="Proteomes" id="UP000199005"/>
    </source>
</evidence>
<gene>
    <name evidence="2" type="ORF">SAMN04244579_04875</name>
</gene>
<dbReference type="GO" id="GO:0055085">
    <property type="term" value="P:transmembrane transport"/>
    <property type="evidence" value="ECO:0007669"/>
    <property type="project" value="TreeGrafter"/>
</dbReference>
<dbReference type="Pfam" id="PF03922">
    <property type="entry name" value="OmpW"/>
    <property type="match status" value="1"/>
</dbReference>
<dbReference type="PANTHER" id="PTHR36920:SF1">
    <property type="entry name" value="OUTER MEMBRANE PROTEIN W"/>
    <property type="match status" value="1"/>
</dbReference>
<evidence type="ECO:0000313" key="2">
    <source>
        <dbReference type="EMBL" id="SEJ60154.1"/>
    </source>
</evidence>
<dbReference type="RefSeq" id="WP_302848081.1">
    <property type="nucleotide sequence ID" value="NZ_FNYO01000201.1"/>
</dbReference>
<dbReference type="InterPro" id="IPR005618">
    <property type="entry name" value="OMPW"/>
</dbReference>
<name>A0A1H7A6R8_9GAMM</name>
<organism evidence="2 3">
    <name type="scientific">Azotobacter beijerinckii</name>
    <dbReference type="NCBI Taxonomy" id="170623"/>
    <lineage>
        <taxon>Bacteria</taxon>
        <taxon>Pseudomonadati</taxon>
        <taxon>Pseudomonadota</taxon>
        <taxon>Gammaproteobacteria</taxon>
        <taxon>Pseudomonadales</taxon>
        <taxon>Pseudomonadaceae</taxon>
        <taxon>Azotobacter</taxon>
    </lineage>
</organism>
<feature type="signal peptide" evidence="1">
    <location>
        <begin position="1"/>
        <end position="24"/>
    </location>
</feature>
<dbReference type="GO" id="GO:0019867">
    <property type="term" value="C:outer membrane"/>
    <property type="evidence" value="ECO:0007669"/>
    <property type="project" value="InterPro"/>
</dbReference>
<dbReference type="AlphaFoldDB" id="A0A1H7A6R8"/>
<dbReference type="PANTHER" id="PTHR36920">
    <property type="match status" value="1"/>
</dbReference>
<keyword evidence="1" id="KW-0732">Signal</keyword>
<dbReference type="STRING" id="170623.SAMN04244579_04875"/>
<feature type="chain" id="PRO_5011771664" evidence="1">
    <location>
        <begin position="25"/>
        <end position="92"/>
    </location>
</feature>
<sequence length="92" mass="9877">MAKFKSLFALSLVGMALAAPYATAHERGDIIMRAGLVTVDPHEESEDIRLHGTGKLPGTSAGVNSDTQIGLNYLYMLTDHVGLEYLAATPFK</sequence>
<dbReference type="Proteomes" id="UP000199005">
    <property type="component" value="Unassembled WGS sequence"/>
</dbReference>
<feature type="non-terminal residue" evidence="2">
    <location>
        <position position="92"/>
    </location>
</feature>
<protein>
    <submittedName>
        <fullName evidence="2">OmpW family protein</fullName>
    </submittedName>
</protein>
<reference evidence="2 3" key="1">
    <citation type="submission" date="2016-10" db="EMBL/GenBank/DDBJ databases">
        <authorList>
            <person name="de Groot N.N."/>
        </authorList>
    </citation>
    <scope>NUCLEOTIDE SEQUENCE [LARGE SCALE GENOMIC DNA]</scope>
    <source>
        <strain evidence="2 3">DSM 1041</strain>
    </source>
</reference>
<evidence type="ECO:0000256" key="1">
    <source>
        <dbReference type="SAM" id="SignalP"/>
    </source>
</evidence>
<dbReference type="EMBL" id="FNYO01000201">
    <property type="protein sequence ID" value="SEJ60154.1"/>
    <property type="molecule type" value="Genomic_DNA"/>
</dbReference>